<reference evidence="2" key="2">
    <citation type="submission" date="2022-06" db="UniProtKB">
        <authorList>
            <consortium name="EnsemblMetazoa"/>
        </authorList>
    </citation>
    <scope>IDENTIFICATION</scope>
    <source>
        <strain evidence="2">PS312</strain>
    </source>
</reference>
<name>A0A2A6CDU3_PRIPA</name>
<protein>
    <submittedName>
        <fullName evidence="2">ShK domain-containing protein</fullName>
    </submittedName>
</protein>
<dbReference type="Pfam" id="PF01549">
    <property type="entry name" value="ShK"/>
    <property type="match status" value="2"/>
</dbReference>
<dbReference type="EnsemblMetazoa" id="PPA02792.1">
    <property type="protein sequence ID" value="PPA02792.1"/>
    <property type="gene ID" value="WBGene00092346"/>
</dbReference>
<proteinExistence type="predicted"/>
<keyword evidence="3" id="KW-1185">Reference proteome</keyword>
<accession>A0A2A6CDU3</accession>
<organism evidence="2 3">
    <name type="scientific">Pristionchus pacificus</name>
    <name type="common">Parasitic nematode worm</name>
    <dbReference type="NCBI Taxonomy" id="54126"/>
    <lineage>
        <taxon>Eukaryota</taxon>
        <taxon>Metazoa</taxon>
        <taxon>Ecdysozoa</taxon>
        <taxon>Nematoda</taxon>
        <taxon>Chromadorea</taxon>
        <taxon>Rhabditida</taxon>
        <taxon>Rhabditina</taxon>
        <taxon>Diplogasteromorpha</taxon>
        <taxon>Diplogasteroidea</taxon>
        <taxon>Neodiplogasteridae</taxon>
        <taxon>Pristionchus</taxon>
    </lineage>
</organism>
<accession>A0A8R1U398</accession>
<reference evidence="3" key="1">
    <citation type="journal article" date="2008" name="Nat. Genet.">
        <title>The Pristionchus pacificus genome provides a unique perspective on nematode lifestyle and parasitism.</title>
        <authorList>
            <person name="Dieterich C."/>
            <person name="Clifton S.W."/>
            <person name="Schuster L.N."/>
            <person name="Chinwalla A."/>
            <person name="Delehaunty K."/>
            <person name="Dinkelacker I."/>
            <person name="Fulton L."/>
            <person name="Fulton R."/>
            <person name="Godfrey J."/>
            <person name="Minx P."/>
            <person name="Mitreva M."/>
            <person name="Roeseler W."/>
            <person name="Tian H."/>
            <person name="Witte H."/>
            <person name="Yang S.P."/>
            <person name="Wilson R.K."/>
            <person name="Sommer R.J."/>
        </authorList>
    </citation>
    <scope>NUCLEOTIDE SEQUENCE [LARGE SCALE GENOMIC DNA]</scope>
    <source>
        <strain evidence="3">PS312</strain>
    </source>
</reference>
<dbReference type="SMART" id="SM00254">
    <property type="entry name" value="ShKT"/>
    <property type="match status" value="2"/>
</dbReference>
<sequence length="264" mass="27514">MNRSLLISAGVLSMVVLASGQCALSDHPNCASWVRNGFCVNSAYSVQMKQQYCPKSCPEAGCSGGGQCALSDHPNCANWVRNGFCVNSAYSVQMKQQYCPKSCPEAGCSGGGAATTTAPKVQNANCKKWNEDPANVFCGNEKITADQKKIFCFDTCKAEIANTDNCAVYIQATGATTVTRKAAAGTVAPAPATSTATTTGDKILHAFAKQKCKVDVYDIAAPVLPPTANPTAPKQTCDGTAADKFCKIDAANQAALSYVCSCTA</sequence>
<dbReference type="PANTHER" id="PTHR46707:SF1">
    <property type="entry name" value="COEXPRESSED WITH POLYCYSTINS-RELATED"/>
    <property type="match status" value="1"/>
</dbReference>
<dbReference type="Gene3D" id="1.10.10.1940">
    <property type="match status" value="2"/>
</dbReference>
<gene>
    <name evidence="2" type="primary">WBGene00092346</name>
</gene>
<comment type="caution">
    <text evidence="1">Lacks conserved residue(s) required for the propagation of feature annotation.</text>
</comment>
<evidence type="ECO:0000313" key="2">
    <source>
        <dbReference type="EnsemblMetazoa" id="PPA02792.1"/>
    </source>
</evidence>
<evidence type="ECO:0000313" key="3">
    <source>
        <dbReference type="Proteomes" id="UP000005239"/>
    </source>
</evidence>
<dbReference type="InterPro" id="IPR003582">
    <property type="entry name" value="ShKT_dom"/>
</dbReference>
<dbReference type="OrthoDB" id="5867083at2759"/>
<dbReference type="Proteomes" id="UP000005239">
    <property type="component" value="Unassembled WGS sequence"/>
</dbReference>
<dbReference type="AlphaFoldDB" id="A0A2A6CDU3"/>
<evidence type="ECO:0000256" key="1">
    <source>
        <dbReference type="PROSITE-ProRule" id="PRU01005"/>
    </source>
</evidence>
<dbReference type="PANTHER" id="PTHR46707">
    <property type="entry name" value="PROTEIN CBG07468"/>
    <property type="match status" value="1"/>
</dbReference>
<dbReference type="PROSITE" id="PS51670">
    <property type="entry name" value="SHKT"/>
    <property type="match status" value="2"/>
</dbReference>